<protein>
    <submittedName>
        <fullName evidence="3">Uncharacterized protein</fullName>
    </submittedName>
</protein>
<dbReference type="Gene3D" id="1.20.1050.10">
    <property type="match status" value="1"/>
</dbReference>
<comment type="caution">
    <text evidence="3">The sequence shown here is derived from an EMBL/GenBank/DDBJ whole genome shotgun (WGS) entry which is preliminary data.</text>
</comment>
<dbReference type="InterPro" id="IPR054416">
    <property type="entry name" value="GST_UstS-like_C"/>
</dbReference>
<dbReference type="EMBL" id="PVWQ01000003">
    <property type="protein sequence ID" value="RDW86671.1"/>
    <property type="molecule type" value="Genomic_DNA"/>
</dbReference>
<dbReference type="OrthoDB" id="4951845at2759"/>
<evidence type="ECO:0000259" key="1">
    <source>
        <dbReference type="Pfam" id="PF13409"/>
    </source>
</evidence>
<dbReference type="InterPro" id="IPR004045">
    <property type="entry name" value="Glutathione_S-Trfase_N"/>
</dbReference>
<name>A0A3D8SKH0_9EURO</name>
<evidence type="ECO:0000259" key="2">
    <source>
        <dbReference type="Pfam" id="PF22041"/>
    </source>
</evidence>
<organism evidence="3 4">
    <name type="scientific">Aspergillus mulundensis</name>
    <dbReference type="NCBI Taxonomy" id="1810919"/>
    <lineage>
        <taxon>Eukaryota</taxon>
        <taxon>Fungi</taxon>
        <taxon>Dikarya</taxon>
        <taxon>Ascomycota</taxon>
        <taxon>Pezizomycotina</taxon>
        <taxon>Eurotiomycetes</taxon>
        <taxon>Eurotiomycetidae</taxon>
        <taxon>Eurotiales</taxon>
        <taxon>Aspergillaceae</taxon>
        <taxon>Aspergillus</taxon>
        <taxon>Aspergillus subgen. Nidulantes</taxon>
    </lineage>
</organism>
<dbReference type="SUPFAM" id="SSF47616">
    <property type="entry name" value="GST C-terminal domain-like"/>
    <property type="match status" value="1"/>
</dbReference>
<dbReference type="InterPro" id="IPR036249">
    <property type="entry name" value="Thioredoxin-like_sf"/>
</dbReference>
<dbReference type="RefSeq" id="XP_026606195.1">
    <property type="nucleotide sequence ID" value="XM_026745329.1"/>
</dbReference>
<feature type="domain" description="GST N-terminal" evidence="1">
    <location>
        <begin position="23"/>
        <end position="102"/>
    </location>
</feature>
<dbReference type="GeneID" id="38113683"/>
<dbReference type="Pfam" id="PF13409">
    <property type="entry name" value="GST_N_2"/>
    <property type="match status" value="1"/>
</dbReference>
<evidence type="ECO:0000313" key="3">
    <source>
        <dbReference type="EMBL" id="RDW86671.1"/>
    </source>
</evidence>
<gene>
    <name evidence="3" type="ORF">DSM5745_03313</name>
</gene>
<feature type="domain" description="Glutathione S-transferase UstS-like C-terminal" evidence="2">
    <location>
        <begin position="126"/>
        <end position="254"/>
    </location>
</feature>
<accession>A0A3D8SKH0</accession>
<dbReference type="STRING" id="1810919.A0A3D8SKH0"/>
<dbReference type="InterPro" id="IPR036282">
    <property type="entry name" value="Glutathione-S-Trfase_C_sf"/>
</dbReference>
<proteinExistence type="predicted"/>
<sequence>MTEQTPVHFFDLLSDLSGPSKAWSPNTFKTRLILNYKGIPYTQTYVSYPDIAPLLKGLSVPPHPEGTAHTDYTLPAIVHPSVTTNPSGALMDSLPIACHLEEHFPERPIFPSGDASYALAVSVNRIMRLVGFAVYRLVLVPIADILDPRGKEFYVRTRSATFGKPLQEIRPNDEKEIKEMIEKAKTEMGTLVEMLKGRTGKTGPFFEGDKAGYADFLVMGFLIWFKIADEKIWQEMIGLGDGEIKALWDACYQWVEGQGEDKVWEIAQ</sequence>
<reference evidence="3 4" key="1">
    <citation type="journal article" date="2018" name="IMA Fungus">
        <title>IMA Genome-F 9: Draft genome sequence of Annulohypoxylon stygium, Aspergillus mulundensis, Berkeleyomyces basicola (syn. Thielaviopsis basicola), Ceratocystis smalleyi, two Cercospora beticola strains, Coleophoma cylindrospora, Fusarium fracticaudum, Phialophora cf. hyalina, and Morchella septimelata.</title>
        <authorList>
            <person name="Wingfield B.D."/>
            <person name="Bills G.F."/>
            <person name="Dong Y."/>
            <person name="Huang W."/>
            <person name="Nel W.J."/>
            <person name="Swalarsk-Parry B.S."/>
            <person name="Vaghefi N."/>
            <person name="Wilken P.M."/>
            <person name="An Z."/>
            <person name="de Beer Z.W."/>
            <person name="De Vos L."/>
            <person name="Chen L."/>
            <person name="Duong T.A."/>
            <person name="Gao Y."/>
            <person name="Hammerbacher A."/>
            <person name="Kikkert J.R."/>
            <person name="Li Y."/>
            <person name="Li H."/>
            <person name="Li K."/>
            <person name="Li Q."/>
            <person name="Liu X."/>
            <person name="Ma X."/>
            <person name="Naidoo K."/>
            <person name="Pethybridge S.J."/>
            <person name="Sun J."/>
            <person name="Steenkamp E.T."/>
            <person name="van der Nest M.A."/>
            <person name="van Wyk S."/>
            <person name="Wingfield M.J."/>
            <person name="Xiong C."/>
            <person name="Yue Q."/>
            <person name="Zhang X."/>
        </authorList>
    </citation>
    <scope>NUCLEOTIDE SEQUENCE [LARGE SCALE GENOMIC DNA]</scope>
    <source>
        <strain evidence="3 4">DSM 5745</strain>
    </source>
</reference>
<dbReference type="Gene3D" id="3.40.30.10">
    <property type="entry name" value="Glutaredoxin"/>
    <property type="match status" value="1"/>
</dbReference>
<evidence type="ECO:0000313" key="4">
    <source>
        <dbReference type="Proteomes" id="UP000256690"/>
    </source>
</evidence>
<dbReference type="SUPFAM" id="SSF52833">
    <property type="entry name" value="Thioredoxin-like"/>
    <property type="match status" value="1"/>
</dbReference>
<dbReference type="AlphaFoldDB" id="A0A3D8SKH0"/>
<dbReference type="Pfam" id="PF22041">
    <property type="entry name" value="GST_C_7"/>
    <property type="match status" value="1"/>
</dbReference>
<dbReference type="Proteomes" id="UP000256690">
    <property type="component" value="Unassembled WGS sequence"/>
</dbReference>
<keyword evidence="4" id="KW-1185">Reference proteome</keyword>